<reference evidence="1 2" key="1">
    <citation type="journal article" date="2010" name="J. Bacteriol.">
        <title>The genetic basis of laboratory adaptation in Caulobacter crescentus.</title>
        <authorList>
            <person name="Marks M.E."/>
            <person name="Castro-Rojas C.M."/>
            <person name="Teiling C."/>
            <person name="Du L."/>
            <person name="Kapatral V."/>
            <person name="Walunas T.L."/>
            <person name="Crosson S."/>
        </authorList>
    </citation>
    <scope>NUCLEOTIDE SEQUENCE [LARGE SCALE GENOMIC DNA]</scope>
    <source>
        <strain evidence="2">NA1000 / CB15N</strain>
    </source>
</reference>
<organism evidence="1 2">
    <name type="scientific">Caulobacter vibrioides (strain NA1000 / CB15N)</name>
    <name type="common">Caulobacter crescentus</name>
    <dbReference type="NCBI Taxonomy" id="565050"/>
    <lineage>
        <taxon>Bacteria</taxon>
        <taxon>Pseudomonadati</taxon>
        <taxon>Pseudomonadota</taxon>
        <taxon>Alphaproteobacteria</taxon>
        <taxon>Caulobacterales</taxon>
        <taxon>Caulobacteraceae</taxon>
        <taxon>Caulobacter</taxon>
    </lineage>
</organism>
<name>A0A0H3C3T1_CAUVN</name>
<evidence type="ECO:0000313" key="2">
    <source>
        <dbReference type="Proteomes" id="UP000001364"/>
    </source>
</evidence>
<sequence length="248" mass="29007">MELECYPTENRPPEIVPGRPQRAWMDRFAERHPYRCLPLTMANTTGWDILCPVGFTATWDGGAHQECIKFQPDHPYPGFHDFVKSHFTRGVVTFHTGYLFRTPPGWSLMAMGPPNHVKDGIQPLAGVIETDWLPFPFTMNWIFTRPGTVRFEKGETFCFIMLIQDKPMEAFQPVIRSMNSNPELRRQYDVWAEKRTEFNNLIFKRDPEATKEAWQRFYFKGEYPEEIQAEAPSHHVNKRRMKAPKVGV</sequence>
<protein>
    <submittedName>
        <fullName evidence="1">Uncharacterized protein</fullName>
    </submittedName>
</protein>
<dbReference type="GeneID" id="7332365"/>
<dbReference type="RefSeq" id="WP_010918001.1">
    <property type="nucleotide sequence ID" value="NC_011916.1"/>
</dbReference>
<gene>
    <name evidence="1" type="ordered locus">CCNA_00111</name>
</gene>
<dbReference type="RefSeq" id="YP_002515486.1">
    <property type="nucleotide sequence ID" value="NC_011916.1"/>
</dbReference>
<dbReference type="EMBL" id="CP001340">
    <property type="protein sequence ID" value="ACL93578.1"/>
    <property type="molecule type" value="Genomic_DNA"/>
</dbReference>
<dbReference type="Proteomes" id="UP000001364">
    <property type="component" value="Chromosome"/>
</dbReference>
<dbReference type="OrthoDB" id="8910986at2"/>
<dbReference type="PATRIC" id="fig|565050.3.peg.110"/>
<dbReference type="AlphaFoldDB" id="A0A0H3C3T1"/>
<keyword evidence="2" id="KW-1185">Reference proteome</keyword>
<dbReference type="Pfam" id="PF19541">
    <property type="entry name" value="DUF6065"/>
    <property type="match status" value="1"/>
</dbReference>
<dbReference type="HOGENOM" id="CLU_083903_0_0_5"/>
<dbReference type="KEGG" id="ccs:CCNA_00111"/>
<accession>A0A0H3C3T1</accession>
<dbReference type="InterPro" id="IPR045709">
    <property type="entry name" value="DUF6065"/>
</dbReference>
<proteinExistence type="predicted"/>
<dbReference type="SMR" id="A0A0H3C3T1"/>
<evidence type="ECO:0000313" key="1">
    <source>
        <dbReference type="EMBL" id="ACL93578.1"/>
    </source>
</evidence>